<feature type="transmembrane region" description="Helical" evidence="1">
    <location>
        <begin position="16"/>
        <end position="37"/>
    </location>
</feature>
<feature type="transmembrane region" description="Helical" evidence="1">
    <location>
        <begin position="133"/>
        <end position="154"/>
    </location>
</feature>
<sequence>MSSKLIWQISLLARQIWFRATLFCIAAIATALMAILISPYLPANLSTRIGADSVDRILGIIASSMLTVTTFSLSTMVSAFSAATSNVTPRATRLVMEDSTTQNVLATFIGSFLFSLVGIIALTTGAYGEQGRVVLFIVTIGVIALIVVTLLRWIDHLSRLGRVTETTRRVEQATINAIEKWQAAPNLGGKALPKDTAPPKDSGKLVQSDKVGYVQRVDSDALAAIADDIGMDIFVSAIPGTVVGPGRTVAWTAKVIDDQVRAKILGCFAIDDTRSFDQDPRFGASVLTEIASRALSPAVNDPGTAIDVLSRTLRILVTWRDAAARREAKVPYPALHVTSIDVSDLFDDLYTPIARDGAGLVEVGLRLQKTLALAADLGVEYRRHARRHSQEALDRADKALHVDADRKRLKDASLLAK</sequence>
<keyword evidence="1" id="KW-1133">Transmembrane helix</keyword>
<evidence type="ECO:0000256" key="1">
    <source>
        <dbReference type="SAM" id="Phobius"/>
    </source>
</evidence>
<reference evidence="2 3" key="1">
    <citation type="submission" date="2019-11" db="EMBL/GenBank/DDBJ databases">
        <title>Genome analysis of Rhizobacterium cereale a novel genus and species isolated from maize roots in North Spain.</title>
        <authorList>
            <person name="Menendez E."/>
            <person name="Flores-Felix J.D."/>
            <person name="Ramirez-Bahena M.-H."/>
            <person name="Igual J.M."/>
            <person name="Garcia-Fraile P."/>
            <person name="Peix A."/>
            <person name="Velazquez E."/>
        </authorList>
    </citation>
    <scope>NUCLEOTIDE SEQUENCE [LARGE SCALE GENOMIC DNA]</scope>
    <source>
        <strain evidence="2 3">RZME27</strain>
    </source>
</reference>
<dbReference type="Pfam" id="PF10011">
    <property type="entry name" value="DUF2254"/>
    <property type="match status" value="1"/>
</dbReference>
<protein>
    <submittedName>
        <fullName evidence="2">DUF2254 domain-containing protein</fullName>
    </submittedName>
</protein>
<keyword evidence="1" id="KW-0812">Transmembrane</keyword>
<comment type="caution">
    <text evidence="2">The sequence shown here is derived from an EMBL/GenBank/DDBJ whole genome shotgun (WGS) entry which is preliminary data.</text>
</comment>
<accession>A0A6A8ABT1</accession>
<name>A0A6A8ABT1_9HYPH</name>
<proteinExistence type="predicted"/>
<evidence type="ECO:0000313" key="2">
    <source>
        <dbReference type="EMBL" id="MQY46646.1"/>
    </source>
</evidence>
<dbReference type="AlphaFoldDB" id="A0A6A8ABT1"/>
<feature type="transmembrane region" description="Helical" evidence="1">
    <location>
        <begin position="104"/>
        <end position="127"/>
    </location>
</feature>
<gene>
    <name evidence="2" type="ORF">GAO09_11400</name>
</gene>
<organism evidence="2 3">
    <name type="scientific">Endobacterium cereale</name>
    <dbReference type="NCBI Taxonomy" id="2663029"/>
    <lineage>
        <taxon>Bacteria</taxon>
        <taxon>Pseudomonadati</taxon>
        <taxon>Pseudomonadota</taxon>
        <taxon>Alphaproteobacteria</taxon>
        <taxon>Hyphomicrobiales</taxon>
        <taxon>Rhizobiaceae</taxon>
        <taxon>Endobacterium</taxon>
    </lineage>
</organism>
<dbReference type="Proteomes" id="UP000435138">
    <property type="component" value="Unassembled WGS sequence"/>
</dbReference>
<dbReference type="EMBL" id="WIXI01000041">
    <property type="protein sequence ID" value="MQY46646.1"/>
    <property type="molecule type" value="Genomic_DNA"/>
</dbReference>
<dbReference type="InterPro" id="IPR018723">
    <property type="entry name" value="DUF2254_membrane"/>
</dbReference>
<feature type="transmembrane region" description="Helical" evidence="1">
    <location>
        <begin position="57"/>
        <end position="83"/>
    </location>
</feature>
<dbReference type="RefSeq" id="WP_153354131.1">
    <property type="nucleotide sequence ID" value="NZ_JAYKOO010000014.1"/>
</dbReference>
<evidence type="ECO:0000313" key="3">
    <source>
        <dbReference type="Proteomes" id="UP000435138"/>
    </source>
</evidence>
<keyword evidence="3" id="KW-1185">Reference proteome</keyword>
<keyword evidence="1" id="KW-0472">Membrane</keyword>